<dbReference type="InParanoid" id="A0A7M7NTE9"/>
<feature type="region of interest" description="Disordered" evidence="1">
    <location>
        <begin position="122"/>
        <end position="156"/>
    </location>
</feature>
<dbReference type="PANTHER" id="PTHR46670:SF3">
    <property type="entry name" value="ENDONUCLEASE_EXONUCLEASE_PHOSPHATASE DOMAIN-CONTAINING PROTEIN"/>
    <property type="match status" value="1"/>
</dbReference>
<dbReference type="GeneID" id="115923067"/>
<dbReference type="PANTHER" id="PTHR46670">
    <property type="entry name" value="ENDO/EXONUCLEASE/PHOSPHATASE DOMAIN-CONTAINING PROTEIN"/>
    <property type="match status" value="1"/>
</dbReference>
<proteinExistence type="predicted"/>
<dbReference type="Proteomes" id="UP000007110">
    <property type="component" value="Unassembled WGS sequence"/>
</dbReference>
<feature type="chain" id="PRO_5029699010" evidence="2">
    <location>
        <begin position="20"/>
        <end position="370"/>
    </location>
</feature>
<feature type="compositionally biased region" description="Polar residues" evidence="1">
    <location>
        <begin position="143"/>
        <end position="156"/>
    </location>
</feature>
<dbReference type="EnsemblMetazoa" id="XM_030983252">
    <property type="protein sequence ID" value="XP_030839112"/>
    <property type="gene ID" value="LOC115923067"/>
</dbReference>
<evidence type="ECO:0000313" key="4">
    <source>
        <dbReference type="Proteomes" id="UP000007110"/>
    </source>
</evidence>
<feature type="signal peptide" evidence="2">
    <location>
        <begin position="1"/>
        <end position="19"/>
    </location>
</feature>
<keyword evidence="4" id="KW-1185">Reference proteome</keyword>
<reference evidence="4" key="1">
    <citation type="submission" date="2015-02" db="EMBL/GenBank/DDBJ databases">
        <title>Genome sequencing for Strongylocentrotus purpuratus.</title>
        <authorList>
            <person name="Murali S."/>
            <person name="Liu Y."/>
            <person name="Vee V."/>
            <person name="English A."/>
            <person name="Wang M."/>
            <person name="Skinner E."/>
            <person name="Han Y."/>
            <person name="Muzny D.M."/>
            <person name="Worley K.C."/>
            <person name="Gibbs R.A."/>
        </authorList>
    </citation>
    <scope>NUCLEOTIDE SEQUENCE</scope>
</reference>
<dbReference type="OrthoDB" id="5988992at2759"/>
<sequence length="370" mass="41584">MGCIQLLLLVATGLQVCVNDPWTYNAQSLDAHFVQSPLIRKHFLKRRILYNSNSDASFQIEILRAGDIHSNPGPTAHIVSEVTPHARVQHKYSHESLLTIQNDCKKLLPHDVYSTIKSLGLNRQRPTRRGTRAGRQTKARSHLVTTSPLQTSQHAPATLQSPTFSAAYTVTAEQHIPVVEFTPRYDQCPRYLSRNINNLIEIPRVCINSAGQDSLKLCTANFRSLRNESAAVMDYVCDSNADLYAITETWLTENDAAVINDIVPTGHKFLHHPRAGRRGGGTGLLHKDTIDVREGKAGETKSFEFAEYHVTFGSFQLRLFNLYRPPYSENHRVPISTFLSEFSEFIQPHLMSNIPIILTGTPWLGPHLSQ</sequence>
<dbReference type="InterPro" id="IPR036691">
    <property type="entry name" value="Endo/exonu/phosph_ase_sf"/>
</dbReference>
<dbReference type="SUPFAM" id="SSF56219">
    <property type="entry name" value="DNase I-like"/>
    <property type="match status" value="1"/>
</dbReference>
<accession>A0A7M7NTE9</accession>
<keyword evidence="2" id="KW-0732">Signal</keyword>
<dbReference type="RefSeq" id="XP_030839112.1">
    <property type="nucleotide sequence ID" value="XM_030983252.1"/>
</dbReference>
<evidence type="ECO:0000313" key="3">
    <source>
        <dbReference type="EnsemblMetazoa" id="XP_030839112"/>
    </source>
</evidence>
<reference evidence="3" key="2">
    <citation type="submission" date="2021-01" db="UniProtKB">
        <authorList>
            <consortium name="EnsemblMetazoa"/>
        </authorList>
    </citation>
    <scope>IDENTIFICATION</scope>
</reference>
<evidence type="ECO:0000256" key="2">
    <source>
        <dbReference type="SAM" id="SignalP"/>
    </source>
</evidence>
<evidence type="ECO:0000256" key="1">
    <source>
        <dbReference type="SAM" id="MobiDB-lite"/>
    </source>
</evidence>
<dbReference type="Gene3D" id="3.60.10.10">
    <property type="entry name" value="Endonuclease/exonuclease/phosphatase"/>
    <property type="match status" value="1"/>
</dbReference>
<dbReference type="KEGG" id="spu:115923067"/>
<organism evidence="3 4">
    <name type="scientific">Strongylocentrotus purpuratus</name>
    <name type="common">Purple sea urchin</name>
    <dbReference type="NCBI Taxonomy" id="7668"/>
    <lineage>
        <taxon>Eukaryota</taxon>
        <taxon>Metazoa</taxon>
        <taxon>Echinodermata</taxon>
        <taxon>Eleutherozoa</taxon>
        <taxon>Echinozoa</taxon>
        <taxon>Echinoidea</taxon>
        <taxon>Euechinoidea</taxon>
        <taxon>Echinacea</taxon>
        <taxon>Camarodonta</taxon>
        <taxon>Echinidea</taxon>
        <taxon>Strongylocentrotidae</taxon>
        <taxon>Strongylocentrotus</taxon>
    </lineage>
</organism>
<feature type="compositionally biased region" description="Basic residues" evidence="1">
    <location>
        <begin position="125"/>
        <end position="141"/>
    </location>
</feature>
<protein>
    <submittedName>
        <fullName evidence="3">Uncharacterized protein</fullName>
    </submittedName>
</protein>
<name>A0A7M7NTE9_STRPU</name>
<dbReference type="AlphaFoldDB" id="A0A7M7NTE9"/>